<dbReference type="RefSeq" id="WP_129235637.1">
    <property type="nucleotide sequence ID" value="NZ_SDPL01000386.1"/>
</dbReference>
<sequence length="180" mass="19157">MFWAALFIVAMAVSLWFALSDGEVPLIVGTPAPGLLMLSVGLVAGAVLALLPNLHGRLRIIAAENGGDLFVMGATPFAGTYLFVTEECIVAFDRRGSLLGRWRAKEIDAVALRRFGNAVGVVLFAHDRCFELSISARAGGPFAPAWSTGGALDRTELRRAIEARLRRCGIPVMMSDSAPG</sequence>
<evidence type="ECO:0000313" key="3">
    <source>
        <dbReference type="Proteomes" id="UP000292881"/>
    </source>
</evidence>
<keyword evidence="1" id="KW-0472">Membrane</keyword>
<evidence type="ECO:0000313" key="2">
    <source>
        <dbReference type="EMBL" id="RXZ44686.1"/>
    </source>
</evidence>
<evidence type="ECO:0000256" key="1">
    <source>
        <dbReference type="SAM" id="Phobius"/>
    </source>
</evidence>
<dbReference type="AlphaFoldDB" id="A0A4Q2JEC8"/>
<keyword evidence="1" id="KW-1133">Transmembrane helix</keyword>
<evidence type="ECO:0008006" key="4">
    <source>
        <dbReference type="Google" id="ProtNLM"/>
    </source>
</evidence>
<organism evidence="2 3">
    <name type="scientific">Agromyces binzhouensis</name>
    <dbReference type="NCBI Taxonomy" id="1817495"/>
    <lineage>
        <taxon>Bacteria</taxon>
        <taxon>Bacillati</taxon>
        <taxon>Actinomycetota</taxon>
        <taxon>Actinomycetes</taxon>
        <taxon>Micrococcales</taxon>
        <taxon>Microbacteriaceae</taxon>
        <taxon>Agromyces</taxon>
    </lineage>
</organism>
<dbReference type="EMBL" id="SDPL01000386">
    <property type="protein sequence ID" value="RXZ44686.1"/>
    <property type="molecule type" value="Genomic_DNA"/>
</dbReference>
<name>A0A4Q2JEC8_9MICO</name>
<gene>
    <name evidence="2" type="ORF">ESO86_14590</name>
</gene>
<protein>
    <recommendedName>
        <fullName evidence="4">PH domain-containing protein</fullName>
    </recommendedName>
</protein>
<proteinExistence type="predicted"/>
<accession>A0A4Q2JEC8</accession>
<feature type="transmembrane region" description="Helical" evidence="1">
    <location>
        <begin position="30"/>
        <end position="51"/>
    </location>
</feature>
<dbReference type="OrthoDB" id="9836653at2"/>
<keyword evidence="3" id="KW-1185">Reference proteome</keyword>
<dbReference type="Proteomes" id="UP000292881">
    <property type="component" value="Unassembled WGS sequence"/>
</dbReference>
<reference evidence="2 3" key="1">
    <citation type="submission" date="2019-01" db="EMBL/GenBank/DDBJ databases">
        <authorList>
            <person name="Li J."/>
        </authorList>
    </citation>
    <scope>NUCLEOTIDE SEQUENCE [LARGE SCALE GENOMIC DNA]</scope>
    <source>
        <strain evidence="2 3">CGMCC 4.7180</strain>
    </source>
</reference>
<keyword evidence="1" id="KW-0812">Transmembrane</keyword>
<comment type="caution">
    <text evidence="2">The sequence shown here is derived from an EMBL/GenBank/DDBJ whole genome shotgun (WGS) entry which is preliminary data.</text>
</comment>